<evidence type="ECO:0000259" key="1">
    <source>
        <dbReference type="Pfam" id="PF03235"/>
    </source>
</evidence>
<feature type="domain" description="GmrSD restriction endonucleases N-terminal" evidence="1">
    <location>
        <begin position="42"/>
        <end position="170"/>
    </location>
</feature>
<dbReference type="Pfam" id="PF03235">
    <property type="entry name" value="GmrSD_N"/>
    <property type="match status" value="1"/>
</dbReference>
<comment type="caution">
    <text evidence="2">The sequence shown here is derived from an EMBL/GenBank/DDBJ whole genome shotgun (WGS) entry which is preliminary data.</text>
</comment>
<evidence type="ECO:0000313" key="2">
    <source>
        <dbReference type="EMBL" id="MBA1305954.1"/>
    </source>
</evidence>
<reference evidence="2" key="1">
    <citation type="submission" date="2020-02" db="EMBL/GenBank/DDBJ databases">
        <title>Synteny-based analysis reveals conserved mechanism for high triclosan tolerance in Pseudomonas, as well as instances of horizontal transfer.</title>
        <authorList>
            <person name="Mcfarland A.G."/>
            <person name="Bertucci H.K."/>
            <person name="Litmann E."/>
            <person name="Shen J."/>
            <person name="Huttenhower C."/>
            <person name="Hartmann E.M."/>
        </authorList>
    </citation>
    <scope>NUCLEOTIDE SEQUENCE</scope>
    <source>
        <strain evidence="2">109A1</strain>
    </source>
</reference>
<protein>
    <submittedName>
        <fullName evidence="2">DUF262 domain-containing protein</fullName>
    </submittedName>
</protein>
<dbReference type="Proteomes" id="UP001138621">
    <property type="component" value="Unassembled WGS sequence"/>
</dbReference>
<dbReference type="PANTHER" id="PTHR39639:SF1">
    <property type="entry name" value="DUF262 DOMAIN-CONTAINING PROTEIN"/>
    <property type="match status" value="1"/>
</dbReference>
<dbReference type="InterPro" id="IPR004919">
    <property type="entry name" value="GmrSD_N"/>
</dbReference>
<name>A0AA40RU89_STUST</name>
<dbReference type="RefSeq" id="WP_181121672.1">
    <property type="nucleotide sequence ID" value="NZ_JAAMRD010000014.1"/>
</dbReference>
<proteinExistence type="predicted"/>
<sequence>MSNLLLPPPLLSGTERSYTISNLWEGTRAKGNTPLERQLLNLVLPPWQRPAVWSEAQQVRFLEGIFLGLGTGYYVINGRDWNDEGNDSPMSGWLIDGQQRITAIARFVNDEICVFGGIRYSDLSIGEKRRRFDNMTFPCIELEYQDDENLLKELYRRLNFGGTPHTQADLELLGTCTCTSTSTSTATPT</sequence>
<gene>
    <name evidence="2" type="ORF">G7024_16310</name>
</gene>
<organism evidence="2 3">
    <name type="scientific">Stutzerimonas stutzeri</name>
    <name type="common">Pseudomonas stutzeri</name>
    <dbReference type="NCBI Taxonomy" id="316"/>
    <lineage>
        <taxon>Bacteria</taxon>
        <taxon>Pseudomonadati</taxon>
        <taxon>Pseudomonadota</taxon>
        <taxon>Gammaproteobacteria</taxon>
        <taxon>Pseudomonadales</taxon>
        <taxon>Pseudomonadaceae</taxon>
        <taxon>Stutzerimonas</taxon>
    </lineage>
</organism>
<evidence type="ECO:0000313" key="3">
    <source>
        <dbReference type="Proteomes" id="UP001138621"/>
    </source>
</evidence>
<dbReference type="PANTHER" id="PTHR39639">
    <property type="entry name" value="CHROMOSOME 16, WHOLE GENOME SHOTGUN SEQUENCE"/>
    <property type="match status" value="1"/>
</dbReference>
<dbReference type="EMBL" id="JAAMRD010000014">
    <property type="protein sequence ID" value="MBA1305954.1"/>
    <property type="molecule type" value="Genomic_DNA"/>
</dbReference>
<accession>A0AA40RU89</accession>
<dbReference type="AlphaFoldDB" id="A0AA40RU89"/>